<proteinExistence type="inferred from homology"/>
<evidence type="ECO:0000259" key="5">
    <source>
        <dbReference type="PROSITE" id="PS51425"/>
    </source>
</evidence>
<dbReference type="GO" id="GO:0005634">
    <property type="term" value="C:nucleus"/>
    <property type="evidence" value="ECO:0007669"/>
    <property type="project" value="UniProtKB-SubCell"/>
</dbReference>
<keyword evidence="3" id="KW-0131">Cell cycle</keyword>
<dbReference type="GO" id="GO:0007062">
    <property type="term" value="P:sister chromatid cohesion"/>
    <property type="evidence" value="ECO:0007669"/>
    <property type="project" value="UniProtKB-UniRule"/>
</dbReference>
<keyword evidence="3" id="KW-0132">Cell division</keyword>
<dbReference type="Proteomes" id="UP000515156">
    <property type="component" value="Chromosome 14"/>
</dbReference>
<comment type="function">
    <text evidence="3">Component of cohesin complex, a complex required for the cohesion of sister chromatids after DNA replication. The cohesin complex apparently forms a large proteinaceous ring within which sister chromatids can be trapped. At anaphase, the complex is cleaved and dissociates from chromatin, allowing sister chromatids to segregate.</text>
</comment>
<feature type="compositionally biased region" description="Acidic residues" evidence="4">
    <location>
        <begin position="1266"/>
        <end position="1275"/>
    </location>
</feature>
<dbReference type="GO" id="GO:0007059">
    <property type="term" value="P:chromosome segregation"/>
    <property type="evidence" value="ECO:0007669"/>
    <property type="project" value="UniProtKB-KW"/>
</dbReference>
<feature type="compositionally biased region" description="Polar residues" evidence="4">
    <location>
        <begin position="1"/>
        <end position="19"/>
    </location>
</feature>
<feature type="region of interest" description="Disordered" evidence="4">
    <location>
        <begin position="1096"/>
        <end position="1132"/>
    </location>
</feature>
<feature type="compositionally biased region" description="Polar residues" evidence="4">
    <location>
        <begin position="1144"/>
        <end position="1156"/>
    </location>
</feature>
<keyword evidence="6" id="KW-1185">Reference proteome</keyword>
<protein>
    <recommendedName>
        <fullName evidence="3">Cohesin subunit SA</fullName>
    </recommendedName>
    <alternativeName>
        <fullName evidence="3">SCC3 homolog</fullName>
    </alternativeName>
    <alternativeName>
        <fullName evidence="3">Stromal antigen</fullName>
    </alternativeName>
</protein>
<dbReference type="Pfam" id="PF24571">
    <property type="entry name" value="HEAT_SCC3-SA"/>
    <property type="match status" value="1"/>
</dbReference>
<evidence type="ECO:0000256" key="3">
    <source>
        <dbReference type="RuleBase" id="RU369063"/>
    </source>
</evidence>
<comment type="subunit">
    <text evidence="3">Part of the cohesin complex which is composed of a heterodimer between a SMC1 protein (SMC1A or SMC1B) and SMC3, which are attached via their hinge domain, and RAD21 which link them at their heads, and one STAG protein.</text>
</comment>
<feature type="compositionally biased region" description="Polar residues" evidence="4">
    <location>
        <begin position="1242"/>
        <end position="1259"/>
    </location>
</feature>
<gene>
    <name evidence="7" type="primary">STAG3</name>
</gene>
<keyword evidence="2 3" id="KW-0539">Nucleus</keyword>
<dbReference type="InterPro" id="IPR020839">
    <property type="entry name" value="SCD"/>
</dbReference>
<dbReference type="SUPFAM" id="SSF48371">
    <property type="entry name" value="ARM repeat"/>
    <property type="match status" value="1"/>
</dbReference>
<feature type="region of interest" description="Disordered" evidence="4">
    <location>
        <begin position="1"/>
        <end position="127"/>
    </location>
</feature>
<evidence type="ECO:0000256" key="1">
    <source>
        <dbReference type="ARBA" id="ARBA00005486"/>
    </source>
</evidence>
<dbReference type="OrthoDB" id="498590at2759"/>
<dbReference type="GO" id="GO:0003682">
    <property type="term" value="F:chromatin binding"/>
    <property type="evidence" value="ECO:0007669"/>
    <property type="project" value="TreeGrafter"/>
</dbReference>
<dbReference type="PANTHER" id="PTHR11199">
    <property type="entry name" value="STROMAL ANTIGEN"/>
    <property type="match status" value="1"/>
</dbReference>
<dbReference type="Pfam" id="PF08514">
    <property type="entry name" value="STAG"/>
    <property type="match status" value="1"/>
</dbReference>
<evidence type="ECO:0000256" key="2">
    <source>
        <dbReference type="ARBA" id="ARBA00023242"/>
    </source>
</evidence>
<dbReference type="InterPro" id="IPR013721">
    <property type="entry name" value="STAG"/>
</dbReference>
<evidence type="ECO:0000313" key="7">
    <source>
        <dbReference type="RefSeq" id="XP_030043057.1"/>
    </source>
</evidence>
<feature type="domain" description="SCD" evidence="5">
    <location>
        <begin position="343"/>
        <end position="428"/>
    </location>
</feature>
<sequence length="1335" mass="151984">MPTLRSSRLTKEGSSSSPMRSELPAAFLPEAGSHSAPGSSTSSIIMGDEVELLLGSESPGIKCGSNGSESQSDVGSDFEDTLKKSTKRPAKMAERRAPAPKRPRKAEGKERSRKGPSKVASITQPASDPGFSNLFEAVKTSKSSMQSLVDDWLESYKVDREEGLLELINFFLRSCGCRGVVTQEMLQKLHNAEIIHKMTEEFDEDTPDYPLSMSSPPWKKFRQSFCEFIAALVRQCQYNIVYDEFLMDNLVSLLTGLSDSQVRAFRHTSTLAAMKLMTALVGIALNLSLYKDNNQRQYEAERSKALGKRATERLEVLIGQRREFQEHQEEIENMMNTLFKGVFVHRYRDSIPEIRALCMEEIGIWMKSYSASFLNDSYLKYIGWTLHDKHGDVRLKCLKSLQGLYCHKEMAAKLELFTGRFKDRMVAMVLDKENEVSVEAVKLLTLILQNMEDVLNTEDCENVYPLVYASSRAVASAAGEFLYLKLFELDGRTAAGKERGHRSPGGSFHRLLVAFFIESELHEHAAYLVDSLWDWTGPLLKDWEGMTDLLLEEATDGQEGLGDRQESALTEIMVASMRQAIEGHPPVGRVAGKKASTAKERKVQTEDKMRLTRHMILVLPQLLGKFSADAEKVTALLRVPHFLELETYCTGRLEKYLDLLLRQVCEIVEKHTELDVLEACARVLYILCREEHAFYNRADIVRSQLLDHLVDKFLQEVEELMQTNDPDEDEVYNTSASLKRISVLHNAHDMTRWELFDPCCRLLRKGIDTGEIPKQIMMPALTCAYFFILWKLAQVSSSMPSQEQLSVLKQQQNSFADLCQSCLTDMDLGVREQAFVLLSDLLVIFSYQITKSGRGFLLSLVLKPEPPLQAELASFLMDHIFIELQNDGEEDEVMKIEALHKRRNLLAGYCKLIIYNILDLNSATDIFKHYVKYYNDYGDIIKETLSRARQIDKVQCARTLLLSLQQLYSELEQDVGPFSARTAPEFIEVRDLARRFSLMFGPDLLKSREPVVMLHKDGIKFAFGIAAPRDPEVIPQNLAFLDVLCEFSAKLLKQDKKLLLRYLKTCSDQLSPDQRDKACTLLQAYRRSLGAEEDTGVSILSKASSRESVTHPEKRPAKKRRLDTTSLSEDTSWLKHDESLQLSSRLTTPPFTSTVLKESRKQVPREQSVQEEEGEEEEQESEKGSESEFAPSPSWIGSHRLREDRRLQPATPVGKSHRLQEDRRLQPATPAGDSRRLPDWRLQSTTSAGGSRQNINSELQRLRLMEEEEEGDEDEPVIKENESSEESEDSIMVRRRQLHPKHHPDLFDSAALGSDNRFEERGFKGHFRSTWRFYN</sequence>
<dbReference type="CTD" id="10734"/>
<evidence type="ECO:0000313" key="6">
    <source>
        <dbReference type="Proteomes" id="UP000515156"/>
    </source>
</evidence>
<dbReference type="PROSITE" id="PS51425">
    <property type="entry name" value="SCD"/>
    <property type="match status" value="1"/>
</dbReference>
<dbReference type="InterPro" id="IPR016024">
    <property type="entry name" value="ARM-type_fold"/>
</dbReference>
<comment type="subcellular location">
    <subcellularLocation>
        <location evidence="3">Nucleus</location>
    </subcellularLocation>
    <subcellularLocation>
        <location evidence="3">Chromosome</location>
    </subcellularLocation>
    <subcellularLocation>
        <location evidence="3">Chromosome</location>
        <location evidence="3">Centromere</location>
    </subcellularLocation>
</comment>
<dbReference type="GO" id="GO:0008278">
    <property type="term" value="C:cohesin complex"/>
    <property type="evidence" value="ECO:0007669"/>
    <property type="project" value="UniProtKB-UniRule"/>
</dbReference>
<reference evidence="7" key="1">
    <citation type="submission" date="2025-08" db="UniProtKB">
        <authorList>
            <consortium name="RefSeq"/>
        </authorList>
    </citation>
    <scope>IDENTIFICATION</scope>
</reference>
<dbReference type="InterPro" id="IPR056396">
    <property type="entry name" value="HEAT_SCC3-SA"/>
</dbReference>
<dbReference type="GO" id="GO:0051301">
    <property type="term" value="P:cell division"/>
    <property type="evidence" value="ECO:0007669"/>
    <property type="project" value="UniProtKB-UniRule"/>
</dbReference>
<feature type="compositionally biased region" description="Low complexity" evidence="4">
    <location>
        <begin position="31"/>
        <end position="43"/>
    </location>
</feature>
<feature type="region of interest" description="Disordered" evidence="4">
    <location>
        <begin position="1144"/>
        <end position="1310"/>
    </location>
</feature>
<dbReference type="GO" id="GO:0000785">
    <property type="term" value="C:chromatin"/>
    <property type="evidence" value="ECO:0007669"/>
    <property type="project" value="UniProtKB-UniRule"/>
</dbReference>
<dbReference type="RefSeq" id="XP_030043057.1">
    <property type="nucleotide sequence ID" value="XM_030187197.1"/>
</dbReference>
<feature type="compositionally biased region" description="Basic residues" evidence="4">
    <location>
        <begin position="1293"/>
        <end position="1302"/>
    </location>
</feature>
<keyword evidence="3" id="KW-0159">Chromosome partition</keyword>
<feature type="compositionally biased region" description="Basic and acidic residues" evidence="4">
    <location>
        <begin position="1104"/>
        <end position="1115"/>
    </location>
</feature>
<dbReference type="GeneID" id="115457666"/>
<comment type="similarity">
    <text evidence="1 3">Belongs to the SCC3 family.</text>
</comment>
<dbReference type="KEGG" id="muo:115457666"/>
<dbReference type="Pfam" id="PF21581">
    <property type="entry name" value="SCD"/>
    <property type="match status" value="1"/>
</dbReference>
<dbReference type="PANTHER" id="PTHR11199:SF8">
    <property type="entry name" value="COHESIN SUBUNIT SA-3"/>
    <property type="match status" value="1"/>
</dbReference>
<organism evidence="6 7">
    <name type="scientific">Microcaecilia unicolor</name>
    <dbReference type="NCBI Taxonomy" id="1415580"/>
    <lineage>
        <taxon>Eukaryota</taxon>
        <taxon>Metazoa</taxon>
        <taxon>Chordata</taxon>
        <taxon>Craniata</taxon>
        <taxon>Vertebrata</taxon>
        <taxon>Euteleostomi</taxon>
        <taxon>Amphibia</taxon>
        <taxon>Gymnophiona</taxon>
        <taxon>Siphonopidae</taxon>
        <taxon>Microcaecilia</taxon>
    </lineage>
</organism>
<name>A0A6P7WID1_9AMPH</name>
<feature type="compositionally biased region" description="Polar residues" evidence="4">
    <location>
        <begin position="65"/>
        <end position="74"/>
    </location>
</feature>
<dbReference type="GO" id="GO:0000775">
    <property type="term" value="C:chromosome, centromeric region"/>
    <property type="evidence" value="ECO:0007669"/>
    <property type="project" value="UniProtKB-SubCell"/>
</dbReference>
<dbReference type="InterPro" id="IPR039662">
    <property type="entry name" value="Cohesin_Scc3/SA"/>
</dbReference>
<dbReference type="InParanoid" id="A0A6P7WID1"/>
<accession>A0A6P7WID1</accession>
<evidence type="ECO:0000256" key="4">
    <source>
        <dbReference type="SAM" id="MobiDB-lite"/>
    </source>
</evidence>
<feature type="compositionally biased region" description="Acidic residues" evidence="4">
    <location>
        <begin position="1169"/>
        <end position="1180"/>
    </location>
</feature>
<keyword evidence="3" id="KW-0158">Chromosome</keyword>